<accession>A0A163L0D7</accession>
<feature type="transmembrane region" description="Helical" evidence="1">
    <location>
        <begin position="562"/>
        <end position="585"/>
    </location>
</feature>
<feature type="transmembrane region" description="Helical" evidence="1">
    <location>
        <begin position="633"/>
        <end position="655"/>
    </location>
</feature>
<name>A0A163L0D7_DIDRA</name>
<dbReference type="Proteomes" id="UP000076837">
    <property type="component" value="Unassembled WGS sequence"/>
</dbReference>
<dbReference type="Pfam" id="PF20163">
    <property type="entry name" value="DUF6536"/>
    <property type="match status" value="1"/>
</dbReference>
<evidence type="ECO:0000313" key="3">
    <source>
        <dbReference type="EMBL" id="KZM27396.1"/>
    </source>
</evidence>
<keyword evidence="4" id="KW-1185">Reference proteome</keyword>
<feature type="domain" description="DUF6536" evidence="2">
    <location>
        <begin position="90"/>
        <end position="169"/>
    </location>
</feature>
<evidence type="ECO:0000259" key="2">
    <source>
        <dbReference type="Pfam" id="PF20163"/>
    </source>
</evidence>
<keyword evidence="1" id="KW-0812">Transmembrane</keyword>
<dbReference type="AlphaFoldDB" id="A0A163L0D7"/>
<feature type="transmembrane region" description="Helical" evidence="1">
    <location>
        <begin position="522"/>
        <end position="541"/>
    </location>
</feature>
<feature type="transmembrane region" description="Helical" evidence="1">
    <location>
        <begin position="42"/>
        <end position="62"/>
    </location>
</feature>
<gene>
    <name evidence="3" type="ORF">ST47_g1466</name>
</gene>
<dbReference type="PANTHER" id="PTHR35395">
    <property type="entry name" value="DUF6536 DOMAIN-CONTAINING PROTEIN"/>
    <property type="match status" value="1"/>
</dbReference>
<evidence type="ECO:0000313" key="4">
    <source>
        <dbReference type="Proteomes" id="UP000076837"/>
    </source>
</evidence>
<feature type="transmembrane region" description="Helical" evidence="1">
    <location>
        <begin position="128"/>
        <end position="145"/>
    </location>
</feature>
<sequence>MKPTITFELQSLRSDTPVIHKYGPEKRSWLPLYRFTGWRSGVLNFAGCATLVCVINLIVTIWSSSTRPTNKGLLYQGDCDHAKKLSTGLHCLSAPTRSEVDRAHANNKWLDIGIPSMRNLKYIKRHRLVLWILLAFTSLPLHLFYNSAVYVSVSSNSYFAFSVSESFLESAECINCSTPPNKDTNLTEPLIAPYPNQEFPYLLNGLWSKARNGTLDRLEPAECIDQYATLIQSTRRNVLLVASDENFPGKERNTFINGSYVYDALAFASIDIYRPEQASNAYKWLCSGLPSSEAPCTSRISDIKSDFSAWRVGRDNCSSTQYSRNMYSEGCNREDHDTYAVSYCLSEEAIPHCKVHFSRDISILVTVINLAKALLMFYVAFKVADDPLITMGDAVASFIDNPDPSTSGACLASIAEIRKKQYRPGAKQWRSTKVLWRHATSKMRRTFIITTITIVLSTVSSLLGFGISKLPNGMSRSFAGLASLGFGAVDPRAMIASGLGITDLISNSLIANSPQLVLSISYFMYNACFTNMLLGYEWLSYAQKRKGLRLSRSPTGEQRSTYFLQLPYRFGIPLVILSGTLHWLVSQSIFLVSIDLYDYMDNKSVAGQDWLRYSVGWEEDRPLSITTCGYSPIAIIFALFIGSLMLVALLGVGFIPYKHSMPLAGSCSMAISAACHPEVSDREQLSTQKLQWGVETAVRDHEGVGHCSFSASPVGSPVEGHTYA</sequence>
<dbReference type="EMBL" id="JYNV01000066">
    <property type="protein sequence ID" value="KZM27396.1"/>
    <property type="molecule type" value="Genomic_DNA"/>
</dbReference>
<proteinExistence type="predicted"/>
<dbReference type="PANTHER" id="PTHR35395:SF1">
    <property type="entry name" value="DUF6536 DOMAIN-CONTAINING PROTEIN"/>
    <property type="match status" value="1"/>
</dbReference>
<dbReference type="STRING" id="5454.A0A163L0D7"/>
<protein>
    <recommendedName>
        <fullName evidence="2">DUF6536 domain-containing protein</fullName>
    </recommendedName>
</protein>
<keyword evidence="1" id="KW-0472">Membrane</keyword>
<reference evidence="3 4" key="1">
    <citation type="journal article" date="2016" name="Sci. Rep.">
        <title>Draft genome sequencing and secretome analysis of fungal phytopathogen Ascochyta rabiei provides insight into the necrotrophic effector repertoire.</title>
        <authorList>
            <person name="Verma S."/>
            <person name="Gazara R.K."/>
            <person name="Nizam S."/>
            <person name="Parween S."/>
            <person name="Chattopadhyay D."/>
            <person name="Verma P.K."/>
        </authorList>
    </citation>
    <scope>NUCLEOTIDE SEQUENCE [LARGE SCALE GENOMIC DNA]</scope>
    <source>
        <strain evidence="3 4">ArDII</strain>
    </source>
</reference>
<comment type="caution">
    <text evidence="3">The sequence shown here is derived from an EMBL/GenBank/DDBJ whole genome shotgun (WGS) entry which is preliminary data.</text>
</comment>
<organism evidence="3 4">
    <name type="scientific">Didymella rabiei</name>
    <name type="common">Chickpea ascochyta blight fungus</name>
    <name type="synonym">Mycosphaerella rabiei</name>
    <dbReference type="NCBI Taxonomy" id="5454"/>
    <lineage>
        <taxon>Eukaryota</taxon>
        <taxon>Fungi</taxon>
        <taxon>Dikarya</taxon>
        <taxon>Ascomycota</taxon>
        <taxon>Pezizomycotina</taxon>
        <taxon>Dothideomycetes</taxon>
        <taxon>Pleosporomycetidae</taxon>
        <taxon>Pleosporales</taxon>
        <taxon>Pleosporineae</taxon>
        <taxon>Didymellaceae</taxon>
        <taxon>Ascochyta</taxon>
    </lineage>
</organism>
<dbReference type="InterPro" id="IPR046623">
    <property type="entry name" value="DUF6536"/>
</dbReference>
<keyword evidence="1" id="KW-1133">Transmembrane helix</keyword>
<evidence type="ECO:0000256" key="1">
    <source>
        <dbReference type="SAM" id="Phobius"/>
    </source>
</evidence>
<feature type="transmembrane region" description="Helical" evidence="1">
    <location>
        <begin position="361"/>
        <end position="381"/>
    </location>
</feature>
<feature type="transmembrane region" description="Helical" evidence="1">
    <location>
        <begin position="447"/>
        <end position="467"/>
    </location>
</feature>